<dbReference type="AlphaFoldDB" id="A0A5M9JU38"/>
<gene>
    <name evidence="1" type="ORF">EYC84_003582</name>
</gene>
<comment type="caution">
    <text evidence="1">The sequence shown here is derived from an EMBL/GenBank/DDBJ whole genome shotgun (WGS) entry which is preliminary data.</text>
</comment>
<reference evidence="1 2" key="1">
    <citation type="submission" date="2019-06" db="EMBL/GenBank/DDBJ databases">
        <title>Genome Sequence of the Brown Rot Fungal Pathogen Monilinia fructicola.</title>
        <authorList>
            <person name="De Miccolis Angelini R.M."/>
            <person name="Landi L."/>
            <person name="Abate D."/>
            <person name="Pollastro S."/>
            <person name="Romanazzi G."/>
            <person name="Faretra F."/>
        </authorList>
    </citation>
    <scope>NUCLEOTIDE SEQUENCE [LARGE SCALE GENOMIC DNA]</scope>
    <source>
        <strain evidence="1 2">Mfrc123</strain>
    </source>
</reference>
<name>A0A5M9JU38_MONFR</name>
<organism evidence="1 2">
    <name type="scientific">Monilinia fructicola</name>
    <name type="common">Brown rot fungus</name>
    <name type="synonym">Ciboria fructicola</name>
    <dbReference type="NCBI Taxonomy" id="38448"/>
    <lineage>
        <taxon>Eukaryota</taxon>
        <taxon>Fungi</taxon>
        <taxon>Dikarya</taxon>
        <taxon>Ascomycota</taxon>
        <taxon>Pezizomycotina</taxon>
        <taxon>Leotiomycetes</taxon>
        <taxon>Helotiales</taxon>
        <taxon>Sclerotiniaceae</taxon>
        <taxon>Monilinia</taxon>
    </lineage>
</organism>
<accession>A0A5M9JU38</accession>
<sequence length="75" mass="8684">MTLSFFDSRSVRYIPIPKLFLHQTGSSTILPNYLNQLHERQSKVLSRQDSGHLASFIHSSQYPSPWQFAVGHFHL</sequence>
<dbReference type="EMBL" id="VICG01000004">
    <property type="protein sequence ID" value="KAA8573044.1"/>
    <property type="molecule type" value="Genomic_DNA"/>
</dbReference>
<proteinExistence type="predicted"/>
<evidence type="ECO:0000313" key="1">
    <source>
        <dbReference type="EMBL" id="KAA8573044.1"/>
    </source>
</evidence>
<keyword evidence="2" id="KW-1185">Reference proteome</keyword>
<dbReference type="Proteomes" id="UP000322873">
    <property type="component" value="Unassembled WGS sequence"/>
</dbReference>
<evidence type="ECO:0000313" key="2">
    <source>
        <dbReference type="Proteomes" id="UP000322873"/>
    </source>
</evidence>
<protein>
    <submittedName>
        <fullName evidence="1">Uncharacterized protein</fullName>
    </submittedName>
</protein>